<accession>A0ABP9NM72</accession>
<keyword evidence="3" id="KW-1185">Reference proteome</keyword>
<sequence>MVPLDGEVREGVGLLGSPSFEIPRTVARDRAFDHLETGDERRRRMWAKIRHNAVTAGIFLLANVVNLYVVGLIGLFALDDYRRFGILAVAAATLVSFVVSIAFFVLLERAVTLFRAMRPRFCSIYDPCFWWHERFWKMSGGAYLAVFNGTPMKNLLWRALGVRIGHKVFDDGCAIPEKTIVTIGDHASLNAGSTIQAHSLEDGTFTSDRITIGPGCMLGTYAFAHHGVTMEGGSVLDADAFLMKGEDVPARARYRGYPAREAADR</sequence>
<reference evidence="3" key="1">
    <citation type="journal article" date="2019" name="Int. J. Syst. Evol. Microbiol.">
        <title>The Global Catalogue of Microorganisms (GCM) 10K type strain sequencing project: providing services to taxonomists for standard genome sequencing and annotation.</title>
        <authorList>
            <consortium name="The Broad Institute Genomics Platform"/>
            <consortium name="The Broad Institute Genome Sequencing Center for Infectious Disease"/>
            <person name="Wu L."/>
            <person name="Ma J."/>
        </authorList>
    </citation>
    <scope>NUCLEOTIDE SEQUENCE [LARGE SCALE GENOMIC DNA]</scope>
    <source>
        <strain evidence="3">JCM 18302</strain>
    </source>
</reference>
<evidence type="ECO:0000256" key="1">
    <source>
        <dbReference type="SAM" id="Phobius"/>
    </source>
</evidence>
<organism evidence="2 3">
    <name type="scientific">Pseudonocardia adelaidensis</name>
    <dbReference type="NCBI Taxonomy" id="648754"/>
    <lineage>
        <taxon>Bacteria</taxon>
        <taxon>Bacillati</taxon>
        <taxon>Actinomycetota</taxon>
        <taxon>Actinomycetes</taxon>
        <taxon>Pseudonocardiales</taxon>
        <taxon>Pseudonocardiaceae</taxon>
        <taxon>Pseudonocardia</taxon>
    </lineage>
</organism>
<feature type="transmembrane region" description="Helical" evidence="1">
    <location>
        <begin position="53"/>
        <end position="78"/>
    </location>
</feature>
<feature type="transmembrane region" description="Helical" evidence="1">
    <location>
        <begin position="84"/>
        <end position="107"/>
    </location>
</feature>
<dbReference type="EMBL" id="BAABJO010000008">
    <property type="protein sequence ID" value="GAA5119158.1"/>
    <property type="molecule type" value="Genomic_DNA"/>
</dbReference>
<evidence type="ECO:0000313" key="2">
    <source>
        <dbReference type="EMBL" id="GAA5119158.1"/>
    </source>
</evidence>
<keyword evidence="1" id="KW-0812">Transmembrane</keyword>
<keyword evidence="1" id="KW-1133">Transmembrane helix</keyword>
<protein>
    <recommendedName>
        <fullName evidence="4">Peptide synthetase</fullName>
    </recommendedName>
</protein>
<dbReference type="SUPFAM" id="SSF51161">
    <property type="entry name" value="Trimeric LpxA-like enzymes"/>
    <property type="match status" value="1"/>
</dbReference>
<name>A0ABP9NM72_9PSEU</name>
<dbReference type="Proteomes" id="UP001500804">
    <property type="component" value="Unassembled WGS sequence"/>
</dbReference>
<gene>
    <name evidence="2" type="ORF">GCM10023320_24450</name>
</gene>
<keyword evidence="1" id="KW-0472">Membrane</keyword>
<comment type="caution">
    <text evidence="2">The sequence shown here is derived from an EMBL/GenBank/DDBJ whole genome shotgun (WGS) entry which is preliminary data.</text>
</comment>
<evidence type="ECO:0000313" key="3">
    <source>
        <dbReference type="Proteomes" id="UP001500804"/>
    </source>
</evidence>
<dbReference type="Gene3D" id="2.160.10.10">
    <property type="entry name" value="Hexapeptide repeat proteins"/>
    <property type="match status" value="1"/>
</dbReference>
<dbReference type="InterPro" id="IPR011004">
    <property type="entry name" value="Trimer_LpxA-like_sf"/>
</dbReference>
<proteinExistence type="predicted"/>
<evidence type="ECO:0008006" key="4">
    <source>
        <dbReference type="Google" id="ProtNLM"/>
    </source>
</evidence>